<keyword evidence="3" id="KW-0812">Transmembrane</keyword>
<dbReference type="PROSITE" id="PS50977">
    <property type="entry name" value="HTH_TETR_2"/>
    <property type="match status" value="1"/>
</dbReference>
<evidence type="ECO:0000313" key="6">
    <source>
        <dbReference type="Proteomes" id="UP000018731"/>
    </source>
</evidence>
<feature type="DNA-binding region" description="H-T-H motif" evidence="2">
    <location>
        <begin position="33"/>
        <end position="52"/>
    </location>
</feature>
<keyword evidence="3" id="KW-1133">Transmembrane helix</keyword>
<organism evidence="5 6">
    <name type="scientific">Helicobacter macacae MIT 99-5501</name>
    <dbReference type="NCBI Taxonomy" id="1357400"/>
    <lineage>
        <taxon>Bacteria</taxon>
        <taxon>Pseudomonadati</taxon>
        <taxon>Campylobacterota</taxon>
        <taxon>Epsilonproteobacteria</taxon>
        <taxon>Campylobacterales</taxon>
        <taxon>Helicobacteraceae</taxon>
        <taxon>Helicobacter</taxon>
    </lineage>
</organism>
<keyword evidence="3" id="KW-0472">Membrane</keyword>
<dbReference type="InterPro" id="IPR041474">
    <property type="entry name" value="NicS_C"/>
</dbReference>
<dbReference type="Proteomes" id="UP000018731">
    <property type="component" value="Unassembled WGS sequence"/>
</dbReference>
<dbReference type="STRING" id="1357400.HMPREF2086_01325"/>
<dbReference type="PATRIC" id="fig|1357400.3.peg.1771"/>
<dbReference type="Pfam" id="PF00440">
    <property type="entry name" value="TetR_N"/>
    <property type="match status" value="1"/>
</dbReference>
<reference evidence="5 6" key="1">
    <citation type="journal article" date="2014" name="Genome Announc.">
        <title>Draft genome sequences of six enterohepatic helicobacter species isolated from humans and one from rhesus macaques.</title>
        <authorList>
            <person name="Shen Z."/>
            <person name="Sheh A."/>
            <person name="Young S.K."/>
            <person name="Abouelliel A."/>
            <person name="Ward D.V."/>
            <person name="Earl A.M."/>
            <person name="Fox J.G."/>
        </authorList>
    </citation>
    <scope>NUCLEOTIDE SEQUENCE [LARGE SCALE GENOMIC DNA]</scope>
    <source>
        <strain evidence="5 6">MIT 99-5501</strain>
    </source>
</reference>
<evidence type="ECO:0000259" key="4">
    <source>
        <dbReference type="PROSITE" id="PS50977"/>
    </source>
</evidence>
<dbReference type="AlphaFoldDB" id="V8C947"/>
<dbReference type="PANTHER" id="PTHR30328:SF54">
    <property type="entry name" value="HTH-TYPE TRANSCRIPTIONAL REPRESSOR SCO4008"/>
    <property type="match status" value="1"/>
</dbReference>
<evidence type="ECO:0000313" key="5">
    <source>
        <dbReference type="EMBL" id="ETD23520.1"/>
    </source>
</evidence>
<dbReference type="InterPro" id="IPR001647">
    <property type="entry name" value="HTH_TetR"/>
</dbReference>
<dbReference type="PANTHER" id="PTHR30328">
    <property type="entry name" value="TRANSCRIPTIONAL REPRESSOR"/>
    <property type="match status" value="1"/>
</dbReference>
<dbReference type="SUPFAM" id="SSF48498">
    <property type="entry name" value="Tetracyclin repressor-like, C-terminal domain"/>
    <property type="match status" value="1"/>
</dbReference>
<dbReference type="eggNOG" id="COG1309">
    <property type="taxonomic scope" value="Bacteria"/>
</dbReference>
<dbReference type="InterPro" id="IPR050109">
    <property type="entry name" value="HTH-type_TetR-like_transc_reg"/>
</dbReference>
<dbReference type="EMBL" id="AZJI01000005">
    <property type="protein sequence ID" value="ETD23520.1"/>
    <property type="molecule type" value="Genomic_DNA"/>
</dbReference>
<dbReference type="GO" id="GO:0003677">
    <property type="term" value="F:DNA binding"/>
    <property type="evidence" value="ECO:0007669"/>
    <property type="project" value="UniProtKB-UniRule"/>
</dbReference>
<dbReference type="HOGENOM" id="CLU_069356_1_4_7"/>
<dbReference type="OrthoDB" id="9790413at2"/>
<dbReference type="Gene3D" id="1.10.357.10">
    <property type="entry name" value="Tetracycline Repressor, domain 2"/>
    <property type="match status" value="1"/>
</dbReference>
<keyword evidence="6" id="KW-1185">Reference proteome</keyword>
<dbReference type="PRINTS" id="PR00455">
    <property type="entry name" value="HTHTETR"/>
</dbReference>
<proteinExistence type="predicted"/>
<sequence>MKDESKSADKSTKEAILDTALELFALQGYDATSTRQIAQKSNANLSAISYHFGSKEGLYRASFYHCFGFVEAILESAPTAPLERIAHYATKMSELHQKKPYIGRLFIENVINSKPFMFDDIAKRQAKMRGFFFEALQEGIKQGVFRADIDIASSAIALFGIVNFYFFVQTTKVLPQGFKNLSNVYAKNSLEIFLNGIKEKL</sequence>
<dbReference type="Pfam" id="PF17938">
    <property type="entry name" value="TetR_C_29"/>
    <property type="match status" value="1"/>
</dbReference>
<feature type="transmembrane region" description="Helical" evidence="3">
    <location>
        <begin position="149"/>
        <end position="168"/>
    </location>
</feature>
<feature type="domain" description="HTH tetR-type" evidence="4">
    <location>
        <begin position="10"/>
        <end position="70"/>
    </location>
</feature>
<accession>V8C947</accession>
<keyword evidence="1 2" id="KW-0238">DNA-binding</keyword>
<dbReference type="RefSeq" id="WP_023928067.1">
    <property type="nucleotide sequence ID" value="NZ_KI669454.1"/>
</dbReference>
<evidence type="ECO:0000256" key="3">
    <source>
        <dbReference type="SAM" id="Phobius"/>
    </source>
</evidence>
<comment type="caution">
    <text evidence="5">The sequence shown here is derived from an EMBL/GenBank/DDBJ whole genome shotgun (WGS) entry which is preliminary data.</text>
</comment>
<dbReference type="InterPro" id="IPR009057">
    <property type="entry name" value="Homeodomain-like_sf"/>
</dbReference>
<dbReference type="InterPro" id="IPR036271">
    <property type="entry name" value="Tet_transcr_reg_TetR-rel_C_sf"/>
</dbReference>
<gene>
    <name evidence="5" type="ORF">HMPREF2086_01325</name>
</gene>
<dbReference type="Gene3D" id="1.10.10.60">
    <property type="entry name" value="Homeodomain-like"/>
    <property type="match status" value="1"/>
</dbReference>
<evidence type="ECO:0000256" key="1">
    <source>
        <dbReference type="ARBA" id="ARBA00023125"/>
    </source>
</evidence>
<evidence type="ECO:0000256" key="2">
    <source>
        <dbReference type="PROSITE-ProRule" id="PRU00335"/>
    </source>
</evidence>
<protein>
    <recommendedName>
        <fullName evidence="4">HTH tetR-type domain-containing protein</fullName>
    </recommendedName>
</protein>
<dbReference type="SUPFAM" id="SSF46689">
    <property type="entry name" value="Homeodomain-like"/>
    <property type="match status" value="1"/>
</dbReference>
<name>V8C947_9HELI</name>